<dbReference type="STRING" id="1123282.SAMN02745823_01340"/>
<dbReference type="AlphaFoldDB" id="A0A1M5WKY3"/>
<dbReference type="InterPro" id="IPR029039">
    <property type="entry name" value="Flavoprotein-like_sf"/>
</dbReference>
<proteinExistence type="predicted"/>
<dbReference type="PANTHER" id="PTHR43278:SF2">
    <property type="entry name" value="IRON-SULFUR FLAVOPROTEIN"/>
    <property type="match status" value="1"/>
</dbReference>
<evidence type="ECO:0000256" key="1">
    <source>
        <dbReference type="ARBA" id="ARBA00022630"/>
    </source>
</evidence>
<accession>A0A1M5WKY3</accession>
<dbReference type="Gene3D" id="3.40.50.360">
    <property type="match status" value="1"/>
</dbReference>
<feature type="domain" description="NADPH-dependent FMN reductase-like" evidence="3">
    <location>
        <begin position="1"/>
        <end position="107"/>
    </location>
</feature>
<evidence type="ECO:0000256" key="2">
    <source>
        <dbReference type="ARBA" id="ARBA00022643"/>
    </source>
</evidence>
<gene>
    <name evidence="4" type="ORF">SAMN02745823_01340</name>
</gene>
<evidence type="ECO:0000259" key="3">
    <source>
        <dbReference type="Pfam" id="PF03358"/>
    </source>
</evidence>
<dbReference type="PANTHER" id="PTHR43278">
    <property type="entry name" value="NAD(P)H-DEPENDENT FMN-CONTAINING OXIDOREDUCTASE YWQN-RELATED"/>
    <property type="match status" value="1"/>
</dbReference>
<dbReference type="GO" id="GO:0016491">
    <property type="term" value="F:oxidoreductase activity"/>
    <property type="evidence" value="ECO:0007669"/>
    <property type="project" value="InterPro"/>
</dbReference>
<dbReference type="SUPFAM" id="SSF52218">
    <property type="entry name" value="Flavoproteins"/>
    <property type="match status" value="1"/>
</dbReference>
<evidence type="ECO:0000313" key="4">
    <source>
        <dbReference type="EMBL" id="SHH88185.1"/>
    </source>
</evidence>
<organism evidence="4 5">
    <name type="scientific">Sporobacter termitidis DSM 10068</name>
    <dbReference type="NCBI Taxonomy" id="1123282"/>
    <lineage>
        <taxon>Bacteria</taxon>
        <taxon>Bacillati</taxon>
        <taxon>Bacillota</taxon>
        <taxon>Clostridia</taxon>
        <taxon>Eubacteriales</taxon>
        <taxon>Oscillospiraceae</taxon>
        <taxon>Sporobacter</taxon>
    </lineage>
</organism>
<dbReference type="EMBL" id="FQXV01000003">
    <property type="protein sequence ID" value="SHH88185.1"/>
    <property type="molecule type" value="Genomic_DNA"/>
</dbReference>
<name>A0A1M5WKY3_9FIRM</name>
<dbReference type="Pfam" id="PF03358">
    <property type="entry name" value="FMN_red"/>
    <property type="match status" value="1"/>
</dbReference>
<dbReference type="InterPro" id="IPR051796">
    <property type="entry name" value="ISF_SsuE-like"/>
</dbReference>
<dbReference type="InterPro" id="IPR005025">
    <property type="entry name" value="FMN_Rdtase-like_dom"/>
</dbReference>
<dbReference type="RefSeq" id="WP_073076966.1">
    <property type="nucleotide sequence ID" value="NZ_FQXV01000003.1"/>
</dbReference>
<reference evidence="4 5" key="1">
    <citation type="submission" date="2016-11" db="EMBL/GenBank/DDBJ databases">
        <authorList>
            <person name="Jaros S."/>
            <person name="Januszkiewicz K."/>
            <person name="Wedrychowicz H."/>
        </authorList>
    </citation>
    <scope>NUCLEOTIDE SEQUENCE [LARGE SCALE GENOMIC DNA]</scope>
    <source>
        <strain evidence="4 5">DSM 10068</strain>
    </source>
</reference>
<keyword evidence="2" id="KW-0288">FMN</keyword>
<dbReference type="Proteomes" id="UP000183995">
    <property type="component" value="Unassembled WGS sequence"/>
</dbReference>
<protein>
    <submittedName>
        <fullName evidence="4">Multimeric flavodoxin WrbA</fullName>
    </submittedName>
</protein>
<dbReference type="OrthoDB" id="9805976at2"/>
<keyword evidence="1" id="KW-0285">Flavoprotein</keyword>
<keyword evidence="5" id="KW-1185">Reference proteome</keyword>
<sequence>MKAIAVNGSPRRKWNTAQMLESALSGCRDAGAETELVHLIDLKFKGCTSCFGCKRLGGPSYAKCAMRDDLTRVLDDVWDADVLIVGSPVYFGDVTADVRAFLERLWFSILMYNKEHTVRAPKSMPVKIILTTNAPEFGFHKSLNEGLIGTMSRFIGPAELIEANATLQFDDYGKYDAGMFDVDDRIKRHNEVFPQDCRRAYEMGKRAVAEAKELK</sequence>
<evidence type="ECO:0000313" key="5">
    <source>
        <dbReference type="Proteomes" id="UP000183995"/>
    </source>
</evidence>